<dbReference type="EMBL" id="CP000822">
    <property type="protein sequence ID" value="ABV11722.1"/>
    <property type="molecule type" value="Genomic_DNA"/>
</dbReference>
<dbReference type="Proteomes" id="UP000008148">
    <property type="component" value="Chromosome"/>
</dbReference>
<keyword evidence="2" id="KW-1185">Reference proteome</keyword>
<organism evidence="1 2">
    <name type="scientific">Citrobacter koseri (strain ATCC BAA-895 / CDC 4225-83 / SGSC4696)</name>
    <dbReference type="NCBI Taxonomy" id="290338"/>
    <lineage>
        <taxon>Bacteria</taxon>
        <taxon>Pseudomonadati</taxon>
        <taxon>Pseudomonadota</taxon>
        <taxon>Gammaproteobacteria</taxon>
        <taxon>Enterobacterales</taxon>
        <taxon>Enterobacteriaceae</taxon>
        <taxon>Citrobacter</taxon>
    </lineage>
</organism>
<protein>
    <submittedName>
        <fullName evidence="1">Uncharacterized protein</fullName>
    </submittedName>
</protein>
<reference evidence="1 2" key="1">
    <citation type="submission" date="2007-08" db="EMBL/GenBank/DDBJ databases">
        <authorList>
            <consortium name="The Citrobacter koseri Genome Sequencing Project"/>
            <person name="McClelland M."/>
            <person name="Sanderson E.K."/>
            <person name="Porwollik S."/>
            <person name="Spieth J."/>
            <person name="Clifton W.S."/>
            <person name="Latreille P."/>
            <person name="Courtney L."/>
            <person name="Wang C."/>
            <person name="Pepin K."/>
            <person name="Bhonagiri V."/>
            <person name="Nash W."/>
            <person name="Johnson M."/>
            <person name="Thiruvilangam P."/>
            <person name="Wilson R."/>
        </authorList>
    </citation>
    <scope>NUCLEOTIDE SEQUENCE [LARGE SCALE GENOMIC DNA]</scope>
    <source>
        <strain evidence="2">ATCC BAA-895 / CDC 4225-83 / SGSC4696</strain>
    </source>
</reference>
<dbReference type="AlphaFoldDB" id="A8AE09"/>
<dbReference type="HOGENOM" id="CLU_211463_0_0_6"/>
<evidence type="ECO:0000313" key="1">
    <source>
        <dbReference type="EMBL" id="ABV11722.1"/>
    </source>
</evidence>
<evidence type="ECO:0000313" key="2">
    <source>
        <dbReference type="Proteomes" id="UP000008148"/>
    </source>
</evidence>
<sequence>MIGKIFQDVLEVHTPIGVNAVAGSKECGVSVSECAFVHISKGYINKYITKGLNGE</sequence>
<name>A8AE09_CITK8</name>
<gene>
    <name evidence="1" type="ordered locus">CKO_00567</name>
</gene>
<proteinExistence type="predicted"/>
<dbReference type="KEGG" id="cko:CKO_00567"/>
<accession>A8AE09</accession>